<keyword evidence="2" id="KW-0489">Methyltransferase</keyword>
<dbReference type="InterPro" id="IPR029063">
    <property type="entry name" value="SAM-dependent_MTases_sf"/>
</dbReference>
<dbReference type="GO" id="GO:0032259">
    <property type="term" value="P:methylation"/>
    <property type="evidence" value="ECO:0007669"/>
    <property type="project" value="UniProtKB-KW"/>
</dbReference>
<feature type="region of interest" description="Disordered" evidence="5">
    <location>
        <begin position="36"/>
        <end position="59"/>
    </location>
</feature>
<evidence type="ECO:0000256" key="3">
    <source>
        <dbReference type="ARBA" id="ARBA00022679"/>
    </source>
</evidence>
<proteinExistence type="inferred from homology"/>
<protein>
    <submittedName>
        <fullName evidence="6">NNMT/PNMT/TEMT family domain-containing protein</fullName>
    </submittedName>
</protein>
<accession>A0AAD4R6W3</accession>
<gene>
    <name evidence="6" type="ORF">DdX_00017</name>
</gene>
<dbReference type="PANTHER" id="PTHR10867:SF17">
    <property type="entry name" value="NICOTINAMIDE N-METHYLTRANSFERASE"/>
    <property type="match status" value="1"/>
</dbReference>
<comment type="caution">
    <text evidence="6">The sequence shown here is derived from an EMBL/GenBank/DDBJ whole genome shotgun (WGS) entry which is preliminary data.</text>
</comment>
<dbReference type="PANTHER" id="PTHR10867">
    <property type="entry name" value="NNMT/PNMT/TEMT FAMILY MEMBER"/>
    <property type="match status" value="1"/>
</dbReference>
<evidence type="ECO:0000313" key="6">
    <source>
        <dbReference type="EMBL" id="KAI1727879.1"/>
    </source>
</evidence>
<dbReference type="EMBL" id="JAKKPZ010000001">
    <property type="protein sequence ID" value="KAI1727879.1"/>
    <property type="molecule type" value="Genomic_DNA"/>
</dbReference>
<keyword evidence="4" id="KW-0949">S-adenosyl-L-methionine</keyword>
<evidence type="ECO:0000256" key="2">
    <source>
        <dbReference type="ARBA" id="ARBA00022603"/>
    </source>
</evidence>
<dbReference type="PROSITE" id="PS51681">
    <property type="entry name" value="SAM_MT_NNMT_PNMT_TEMT"/>
    <property type="match status" value="1"/>
</dbReference>
<comment type="similarity">
    <text evidence="1">Belongs to the class I-like SAM-binding methyltransferase superfamily. NNMT/PNMT/TEMT family.</text>
</comment>
<sequence length="294" mass="33900">METPQQEVTETVRPIEVEILGESFSTKVNLSDEQVLANGHSKKAEEAKSESNDESPPKEALPLYKAKEHDSQFNPSDYLEGFYSTAKEDGAMQMVLFFLPGILYRLPNKVIDLLDLGAGPTVYIPIAVRHRAENIYTSDYAKQNREKLIEWIKNQSNFDWKNVCNWIANIEVRGENPAQMQQIAREKMRAVFKVNVHQDEVIQGVEYVTKPEFRENIPKYFDAVITVFCLEYASETWEEYRKAVKGATSLIKPGGYLIQGGVMEANEYSFGNKRFKCHYLTKEQILERKLYVHR</sequence>
<dbReference type="SUPFAM" id="SSF53335">
    <property type="entry name" value="S-adenosyl-L-methionine-dependent methyltransferases"/>
    <property type="match status" value="1"/>
</dbReference>
<organism evidence="6 7">
    <name type="scientific">Ditylenchus destructor</name>
    <dbReference type="NCBI Taxonomy" id="166010"/>
    <lineage>
        <taxon>Eukaryota</taxon>
        <taxon>Metazoa</taxon>
        <taxon>Ecdysozoa</taxon>
        <taxon>Nematoda</taxon>
        <taxon>Chromadorea</taxon>
        <taxon>Rhabditida</taxon>
        <taxon>Tylenchina</taxon>
        <taxon>Tylenchomorpha</taxon>
        <taxon>Sphaerularioidea</taxon>
        <taxon>Anguinidae</taxon>
        <taxon>Anguininae</taxon>
        <taxon>Ditylenchus</taxon>
    </lineage>
</organism>
<keyword evidence="7" id="KW-1185">Reference proteome</keyword>
<dbReference type="NCBIfam" id="NF041360">
    <property type="entry name" value="GntF_guanitoxin"/>
    <property type="match status" value="1"/>
</dbReference>
<name>A0AAD4R6W3_9BILA</name>
<dbReference type="Proteomes" id="UP001201812">
    <property type="component" value="Unassembled WGS sequence"/>
</dbReference>
<dbReference type="Gene3D" id="3.40.50.150">
    <property type="entry name" value="Vaccinia Virus protein VP39"/>
    <property type="match status" value="1"/>
</dbReference>
<dbReference type="GO" id="GO:0008170">
    <property type="term" value="F:N-methyltransferase activity"/>
    <property type="evidence" value="ECO:0007669"/>
    <property type="project" value="TreeGrafter"/>
</dbReference>
<dbReference type="InterPro" id="IPR000940">
    <property type="entry name" value="NNMT_TEMT_trans"/>
</dbReference>
<evidence type="ECO:0000256" key="1">
    <source>
        <dbReference type="ARBA" id="ARBA00007996"/>
    </source>
</evidence>
<keyword evidence="3" id="KW-0808">Transferase</keyword>
<dbReference type="AlphaFoldDB" id="A0AAD4R6W3"/>
<feature type="compositionally biased region" description="Basic and acidic residues" evidence="5">
    <location>
        <begin position="42"/>
        <end position="57"/>
    </location>
</feature>
<dbReference type="InterPro" id="IPR053384">
    <property type="entry name" value="SAM-dep_methyltransferase"/>
</dbReference>
<evidence type="ECO:0000313" key="7">
    <source>
        <dbReference type="Proteomes" id="UP001201812"/>
    </source>
</evidence>
<evidence type="ECO:0000256" key="4">
    <source>
        <dbReference type="ARBA" id="ARBA00022691"/>
    </source>
</evidence>
<dbReference type="Pfam" id="PF01234">
    <property type="entry name" value="NNMT_PNMT_TEMT"/>
    <property type="match status" value="1"/>
</dbReference>
<evidence type="ECO:0000256" key="5">
    <source>
        <dbReference type="SAM" id="MobiDB-lite"/>
    </source>
</evidence>
<reference evidence="6" key="1">
    <citation type="submission" date="2022-01" db="EMBL/GenBank/DDBJ databases">
        <title>Genome Sequence Resource for Two Populations of Ditylenchus destructor, the Migratory Endoparasitic Phytonematode.</title>
        <authorList>
            <person name="Zhang H."/>
            <person name="Lin R."/>
            <person name="Xie B."/>
        </authorList>
    </citation>
    <scope>NUCLEOTIDE SEQUENCE</scope>
    <source>
        <strain evidence="6">BazhouSP</strain>
    </source>
</reference>
<dbReference type="GO" id="GO:0005829">
    <property type="term" value="C:cytosol"/>
    <property type="evidence" value="ECO:0007669"/>
    <property type="project" value="TreeGrafter"/>
</dbReference>